<accession>A0A1X7L7A3</accession>
<dbReference type="EMBL" id="FXBB01000048">
    <property type="protein sequence ID" value="SMG49039.1"/>
    <property type="molecule type" value="Genomic_DNA"/>
</dbReference>
<dbReference type="OrthoDB" id="9778383at2"/>
<dbReference type="Pfam" id="PF00501">
    <property type="entry name" value="AMP-binding"/>
    <property type="match status" value="1"/>
</dbReference>
<dbReference type="GO" id="GO:0006631">
    <property type="term" value="P:fatty acid metabolic process"/>
    <property type="evidence" value="ECO:0007669"/>
    <property type="project" value="TreeGrafter"/>
</dbReference>
<dbReference type="InterPro" id="IPR020845">
    <property type="entry name" value="AMP-binding_CS"/>
</dbReference>
<dbReference type="InterPro" id="IPR042099">
    <property type="entry name" value="ANL_N_sf"/>
</dbReference>
<dbReference type="SUPFAM" id="SSF56801">
    <property type="entry name" value="Acetyl-CoA synthetase-like"/>
    <property type="match status" value="1"/>
</dbReference>
<dbReference type="Pfam" id="PF13193">
    <property type="entry name" value="AMP-binding_C"/>
    <property type="match status" value="1"/>
</dbReference>
<dbReference type="Proteomes" id="UP000193355">
    <property type="component" value="Unassembled WGS sequence"/>
</dbReference>
<dbReference type="AlphaFoldDB" id="A0A1X7L7A3"/>
<sequence length="494" mass="54074">MGENDLTRLEHPIDLLIERDGDREALWWGGRWITRKELDRVARENQGKLSQAGFGRGHRLVTLMPNCPAFLALALAVWRLEGTLVPLNHRSGSEVLLPTLDLVDPFTVVYGEADVKTGDLVASYPSSVVDQDGVLQEVKGAQGSEVTDPDFAVIFATSGTTGLPKAVPLTHGNLMDNVDRCWEFLGFSQEDRILWVLPNFHSFGLTLGGLMGLVRGARQIVVPLFMPPAATLEAIHSGGATVLLLVPAMVEFMKRAIQHGAPKPETVRMVVTGGDRLNLELDSAAVEFLGVPILEGYGTTECSPVVAVNRCYDSRKLGTIGEILPGYSWEVRDDSGRAVGPGEDGILWVKGPSVFGGYYKAPEISSEKLVDRWYDTGDVVRYDEEGYITVLDRVSDLIIVGGFNVYPQEVERVLNRHPAVAQAAVVATDHPVQGQIGRAFVVLKEGTSATSREMISFCKGKLAHYKIPRVFDFVDSLPMSPSGKILRRELRGRD</sequence>
<proteinExistence type="inferred from homology"/>
<evidence type="ECO:0000259" key="3">
    <source>
        <dbReference type="Pfam" id="PF00501"/>
    </source>
</evidence>
<dbReference type="InterPro" id="IPR045851">
    <property type="entry name" value="AMP-bd_C_sf"/>
</dbReference>
<comment type="similarity">
    <text evidence="1">Belongs to the ATP-dependent AMP-binding enzyme family.</text>
</comment>
<feature type="domain" description="AMP-dependent synthetase/ligase" evidence="3">
    <location>
        <begin position="18"/>
        <end position="359"/>
    </location>
</feature>
<feature type="domain" description="AMP-binding enzyme C-terminal" evidence="4">
    <location>
        <begin position="409"/>
        <end position="484"/>
    </location>
</feature>
<keyword evidence="6" id="KW-1185">Reference proteome</keyword>
<gene>
    <name evidence="5" type="ORF">SAMN06275492_1482</name>
</gene>
<dbReference type="InterPro" id="IPR025110">
    <property type="entry name" value="AMP-bd_C"/>
</dbReference>
<evidence type="ECO:0000256" key="2">
    <source>
        <dbReference type="ARBA" id="ARBA00022598"/>
    </source>
</evidence>
<name>A0A1X7L7A3_9BACT</name>
<dbReference type="PANTHER" id="PTHR43201">
    <property type="entry name" value="ACYL-COA SYNTHETASE"/>
    <property type="match status" value="1"/>
</dbReference>
<dbReference type="Gene3D" id="3.40.50.12780">
    <property type="entry name" value="N-terminal domain of ligase-like"/>
    <property type="match status" value="1"/>
</dbReference>
<keyword evidence="2" id="KW-0436">Ligase</keyword>
<evidence type="ECO:0000313" key="6">
    <source>
        <dbReference type="Proteomes" id="UP000193355"/>
    </source>
</evidence>
<reference evidence="6" key="1">
    <citation type="submission" date="2017-04" db="EMBL/GenBank/DDBJ databases">
        <authorList>
            <person name="Varghese N."/>
            <person name="Submissions S."/>
        </authorList>
    </citation>
    <scope>NUCLEOTIDE SEQUENCE [LARGE SCALE GENOMIC DNA]</scope>
    <source>
        <strain evidence="6">USBA 82</strain>
    </source>
</reference>
<dbReference type="STRING" id="561720.SAMN06275492_1482"/>
<dbReference type="Gene3D" id="3.30.300.30">
    <property type="match status" value="1"/>
</dbReference>
<dbReference type="RefSeq" id="WP_085545606.1">
    <property type="nucleotide sequence ID" value="NZ_FXBB01000048.1"/>
</dbReference>
<dbReference type="PANTHER" id="PTHR43201:SF5">
    <property type="entry name" value="MEDIUM-CHAIN ACYL-COA LIGASE ACSF2, MITOCHONDRIAL"/>
    <property type="match status" value="1"/>
</dbReference>
<dbReference type="InterPro" id="IPR000873">
    <property type="entry name" value="AMP-dep_synth/lig_dom"/>
</dbReference>
<evidence type="ECO:0000313" key="5">
    <source>
        <dbReference type="EMBL" id="SMG49039.1"/>
    </source>
</evidence>
<evidence type="ECO:0000259" key="4">
    <source>
        <dbReference type="Pfam" id="PF13193"/>
    </source>
</evidence>
<evidence type="ECO:0000256" key="1">
    <source>
        <dbReference type="ARBA" id="ARBA00006432"/>
    </source>
</evidence>
<dbReference type="PROSITE" id="PS00455">
    <property type="entry name" value="AMP_BINDING"/>
    <property type="match status" value="1"/>
</dbReference>
<protein>
    <submittedName>
        <fullName evidence="5">Long-chain acyl-CoA synthetase</fullName>
    </submittedName>
</protein>
<organism evidence="5 6">
    <name type="scientific">Dethiosulfovibrio salsuginis</name>
    <dbReference type="NCBI Taxonomy" id="561720"/>
    <lineage>
        <taxon>Bacteria</taxon>
        <taxon>Thermotogati</taxon>
        <taxon>Synergistota</taxon>
        <taxon>Synergistia</taxon>
        <taxon>Synergistales</taxon>
        <taxon>Dethiosulfovibrionaceae</taxon>
        <taxon>Dethiosulfovibrio</taxon>
    </lineage>
</organism>
<dbReference type="GO" id="GO:0031956">
    <property type="term" value="F:medium-chain fatty acid-CoA ligase activity"/>
    <property type="evidence" value="ECO:0007669"/>
    <property type="project" value="TreeGrafter"/>
</dbReference>